<gene>
    <name evidence="2" type="ORF">A2961_00625</name>
</gene>
<dbReference type="InterPro" id="IPR007404">
    <property type="entry name" value="YdjM-like"/>
</dbReference>
<comment type="caution">
    <text evidence="2">The sequence shown here is derived from an EMBL/GenBank/DDBJ whole genome shotgun (WGS) entry which is preliminary data.</text>
</comment>
<organism evidence="2 3">
    <name type="scientific">Candidatus Woesebacteria bacterium RIFCSPLOWO2_01_FULL_39_21</name>
    <dbReference type="NCBI Taxonomy" id="1802519"/>
    <lineage>
        <taxon>Bacteria</taxon>
        <taxon>Candidatus Woeseibacteriota</taxon>
    </lineage>
</organism>
<keyword evidence="1" id="KW-0472">Membrane</keyword>
<reference evidence="2 3" key="1">
    <citation type="journal article" date="2016" name="Nat. Commun.">
        <title>Thousands of microbial genomes shed light on interconnected biogeochemical processes in an aquifer system.</title>
        <authorList>
            <person name="Anantharaman K."/>
            <person name="Brown C.T."/>
            <person name="Hug L.A."/>
            <person name="Sharon I."/>
            <person name="Castelle C.J."/>
            <person name="Probst A.J."/>
            <person name="Thomas B.C."/>
            <person name="Singh A."/>
            <person name="Wilkins M.J."/>
            <person name="Karaoz U."/>
            <person name="Brodie E.L."/>
            <person name="Williams K.H."/>
            <person name="Hubbard S.S."/>
            <person name="Banfield J.F."/>
        </authorList>
    </citation>
    <scope>NUCLEOTIDE SEQUENCE [LARGE SCALE GENOMIC DNA]</scope>
</reference>
<sequence length="190" mass="20756">MTARTHDAFAFASLVTVATIYPPVSLNLATMFTSIVGNIVGALTPDLDQASNRLWDLLPAGNVVGKILRPLLLGHRTLSHSILGGVIYYKVLEFVLPKILNASYVNIGIVTVSIMIGFISHLIADSLTKEGIPLFFPFKMKIGIPPVSFMRITTGGFIENVLILPVIAIYLIWLVNTKKEILLSVLKLLD</sequence>
<dbReference type="PANTHER" id="PTHR35531">
    <property type="entry name" value="INNER MEMBRANE PROTEIN YBCI-RELATED"/>
    <property type="match status" value="1"/>
</dbReference>
<feature type="transmembrane region" description="Helical" evidence="1">
    <location>
        <begin position="157"/>
        <end position="175"/>
    </location>
</feature>
<dbReference type="InterPro" id="IPR016956">
    <property type="entry name" value="YdjM"/>
</dbReference>
<dbReference type="PIRSF" id="PIRSF030780">
    <property type="entry name" value="Md_memb_hyd_prd"/>
    <property type="match status" value="1"/>
</dbReference>
<dbReference type="STRING" id="1802519.A2961_00625"/>
<feature type="transmembrane region" description="Helical" evidence="1">
    <location>
        <begin position="104"/>
        <end position="124"/>
    </location>
</feature>
<proteinExistence type="predicted"/>
<dbReference type="AlphaFoldDB" id="A0A1F8BBS4"/>
<keyword evidence="1" id="KW-1133">Transmembrane helix</keyword>
<dbReference type="Proteomes" id="UP000177082">
    <property type="component" value="Unassembled WGS sequence"/>
</dbReference>
<keyword evidence="1" id="KW-0812">Transmembrane</keyword>
<evidence type="ECO:0000313" key="3">
    <source>
        <dbReference type="Proteomes" id="UP000177082"/>
    </source>
</evidence>
<dbReference type="EMBL" id="MGHF01000038">
    <property type="protein sequence ID" value="OGM61492.1"/>
    <property type="molecule type" value="Genomic_DNA"/>
</dbReference>
<dbReference type="Pfam" id="PF04307">
    <property type="entry name" value="YdjM"/>
    <property type="match status" value="1"/>
</dbReference>
<dbReference type="PANTHER" id="PTHR35531:SF1">
    <property type="entry name" value="INNER MEMBRANE PROTEIN YBCI-RELATED"/>
    <property type="match status" value="1"/>
</dbReference>
<accession>A0A1F8BBS4</accession>
<name>A0A1F8BBS4_9BACT</name>
<protein>
    <recommendedName>
        <fullName evidence="4">Membrane protein containing DUF457, transmembrane</fullName>
    </recommendedName>
</protein>
<evidence type="ECO:0000256" key="1">
    <source>
        <dbReference type="SAM" id="Phobius"/>
    </source>
</evidence>
<evidence type="ECO:0008006" key="4">
    <source>
        <dbReference type="Google" id="ProtNLM"/>
    </source>
</evidence>
<evidence type="ECO:0000313" key="2">
    <source>
        <dbReference type="EMBL" id="OGM61492.1"/>
    </source>
</evidence>